<dbReference type="GO" id="GO:0015628">
    <property type="term" value="P:protein secretion by the type II secretion system"/>
    <property type="evidence" value="ECO:0007669"/>
    <property type="project" value="InterPro"/>
</dbReference>
<evidence type="ECO:0000256" key="5">
    <source>
        <dbReference type="ARBA" id="ARBA00023136"/>
    </source>
</evidence>
<dbReference type="EMBL" id="QPIJ01000027">
    <property type="protein sequence ID" value="RCV90319.1"/>
    <property type="molecule type" value="Genomic_DNA"/>
</dbReference>
<dbReference type="PANTHER" id="PTHR30093:SF47">
    <property type="entry name" value="TYPE IV PILUS NON-CORE MINOR PILIN PILE"/>
    <property type="match status" value="1"/>
</dbReference>
<dbReference type="OrthoDB" id="5296638at2"/>
<gene>
    <name evidence="7" type="ORF">DU506_11950</name>
</gene>
<evidence type="ECO:0000256" key="3">
    <source>
        <dbReference type="ARBA" id="ARBA00022692"/>
    </source>
</evidence>
<dbReference type="PANTHER" id="PTHR30093">
    <property type="entry name" value="GENERAL SECRETION PATHWAY PROTEIN G"/>
    <property type="match status" value="1"/>
</dbReference>
<dbReference type="GO" id="GO:0043683">
    <property type="term" value="P:type IV pilus assembly"/>
    <property type="evidence" value="ECO:0007669"/>
    <property type="project" value="InterPro"/>
</dbReference>
<keyword evidence="8" id="KW-1185">Reference proteome</keyword>
<dbReference type="RefSeq" id="WP_114487154.1">
    <property type="nucleotide sequence ID" value="NZ_CBCSHM010000030.1"/>
</dbReference>
<accession>A0A368TZL8</accession>
<proteinExistence type="predicted"/>
<evidence type="ECO:0000256" key="1">
    <source>
        <dbReference type="ARBA" id="ARBA00004167"/>
    </source>
</evidence>
<dbReference type="InterPro" id="IPR031982">
    <property type="entry name" value="PilE-like"/>
</dbReference>
<comment type="subcellular location">
    <subcellularLocation>
        <location evidence="1">Membrane</location>
        <topology evidence="1">Single-pass membrane protein</topology>
    </subcellularLocation>
</comment>
<dbReference type="Gene3D" id="3.30.700.10">
    <property type="entry name" value="Glycoprotein, Type 4 Pilin"/>
    <property type="match status" value="1"/>
</dbReference>
<evidence type="ECO:0000256" key="4">
    <source>
        <dbReference type="ARBA" id="ARBA00022989"/>
    </source>
</evidence>
<dbReference type="Pfam" id="PF07963">
    <property type="entry name" value="N_methyl"/>
    <property type="match status" value="1"/>
</dbReference>
<dbReference type="InterPro" id="IPR002416">
    <property type="entry name" value="T2SS_protein-GspH"/>
</dbReference>
<feature type="transmembrane region" description="Helical" evidence="6">
    <location>
        <begin position="32"/>
        <end position="53"/>
    </location>
</feature>
<dbReference type="SUPFAM" id="SSF54523">
    <property type="entry name" value="Pili subunits"/>
    <property type="match status" value="1"/>
</dbReference>
<dbReference type="Pfam" id="PF16732">
    <property type="entry name" value="ComP_DUS"/>
    <property type="match status" value="1"/>
</dbReference>
<dbReference type="GO" id="GO:0016020">
    <property type="term" value="C:membrane"/>
    <property type="evidence" value="ECO:0007669"/>
    <property type="project" value="UniProtKB-SubCell"/>
</dbReference>
<comment type="caution">
    <text evidence="7">The sequence shown here is derived from an EMBL/GenBank/DDBJ whole genome shotgun (WGS) entry which is preliminary data.</text>
</comment>
<evidence type="ECO:0000313" key="8">
    <source>
        <dbReference type="Proteomes" id="UP000253204"/>
    </source>
</evidence>
<reference evidence="7 8" key="1">
    <citation type="submission" date="2018-07" db="EMBL/GenBank/DDBJ databases">
        <title>Halomonas rutogse sp. nov., isolated from Lake TangqianCo on Tibetan Plateau.</title>
        <authorList>
            <person name="Lu H."/>
            <person name="Xing P."/>
            <person name="Wu Q."/>
        </authorList>
    </citation>
    <scope>NUCLEOTIDE SEQUENCE [LARGE SCALE GENOMIC DNA]</scope>
    <source>
        <strain evidence="7 8">TQ8S</strain>
    </source>
</reference>
<dbReference type="Proteomes" id="UP000253204">
    <property type="component" value="Unassembled WGS sequence"/>
</dbReference>
<keyword evidence="3 6" id="KW-0812">Transmembrane</keyword>
<dbReference type="InterPro" id="IPR012902">
    <property type="entry name" value="N_methyl_site"/>
</dbReference>
<evidence type="ECO:0000313" key="7">
    <source>
        <dbReference type="EMBL" id="RCV90319.1"/>
    </source>
</evidence>
<dbReference type="PRINTS" id="PR00885">
    <property type="entry name" value="BCTERIALGSPH"/>
</dbReference>
<name>A0A368TZL8_9GAMM</name>
<dbReference type="GO" id="GO:0015627">
    <property type="term" value="C:type II protein secretion system complex"/>
    <property type="evidence" value="ECO:0007669"/>
    <property type="project" value="InterPro"/>
</dbReference>
<dbReference type="AlphaFoldDB" id="A0A368TZL8"/>
<sequence length="160" mass="17643">MKKLVQEIARVTRTFLSHHAGRPTARQRGFTLIELMIVVVIIGIIASVAYPSYTRYVERSQRAEANAVLMETASILERCYTKNYSYEDCDGDNTNDNSEAKDYLGKQSNDLYTFAGENAGIDATAGSYTVSAIGEAGRVKTECATLVLHSDGDRTPSDCW</sequence>
<protein>
    <submittedName>
        <fullName evidence="7">Prepilin-type N-terminal cleavage/methylation domain-containing protein</fullName>
    </submittedName>
</protein>
<dbReference type="PROSITE" id="PS00409">
    <property type="entry name" value="PROKAR_NTER_METHYL"/>
    <property type="match status" value="1"/>
</dbReference>
<keyword evidence="4 6" id="KW-1133">Transmembrane helix</keyword>
<keyword evidence="5 6" id="KW-0472">Membrane</keyword>
<dbReference type="NCBIfam" id="TIGR02532">
    <property type="entry name" value="IV_pilin_GFxxxE"/>
    <property type="match status" value="1"/>
</dbReference>
<evidence type="ECO:0000256" key="2">
    <source>
        <dbReference type="ARBA" id="ARBA00022481"/>
    </source>
</evidence>
<evidence type="ECO:0000256" key="6">
    <source>
        <dbReference type="SAM" id="Phobius"/>
    </source>
</evidence>
<organism evidence="7 8">
    <name type="scientific">Vreelandella rituensis</name>
    <dbReference type="NCBI Taxonomy" id="2282306"/>
    <lineage>
        <taxon>Bacteria</taxon>
        <taxon>Pseudomonadati</taxon>
        <taxon>Pseudomonadota</taxon>
        <taxon>Gammaproteobacteria</taxon>
        <taxon>Oceanospirillales</taxon>
        <taxon>Halomonadaceae</taxon>
        <taxon>Vreelandella</taxon>
    </lineage>
</organism>
<keyword evidence="2" id="KW-0488">Methylation</keyword>
<dbReference type="InterPro" id="IPR045584">
    <property type="entry name" value="Pilin-like"/>
</dbReference>